<proteinExistence type="predicted"/>
<dbReference type="InterPro" id="IPR010290">
    <property type="entry name" value="TM_effector"/>
</dbReference>
<dbReference type="EMBL" id="CP031165">
    <property type="protein sequence ID" value="AXV06437.1"/>
    <property type="molecule type" value="Genomic_DNA"/>
</dbReference>
<keyword evidence="11" id="KW-1185">Reference proteome</keyword>
<name>A0A346XW40_9ACTN</name>
<feature type="transmembrane region" description="Helical" evidence="8">
    <location>
        <begin position="221"/>
        <end position="242"/>
    </location>
</feature>
<dbReference type="PANTHER" id="PTHR23513">
    <property type="entry name" value="INTEGRAL MEMBRANE EFFLUX PROTEIN-RELATED"/>
    <property type="match status" value="1"/>
</dbReference>
<feature type="transmembrane region" description="Helical" evidence="8">
    <location>
        <begin position="248"/>
        <end position="270"/>
    </location>
</feature>
<feature type="transmembrane region" description="Helical" evidence="8">
    <location>
        <begin position="45"/>
        <end position="69"/>
    </location>
</feature>
<evidence type="ECO:0000256" key="6">
    <source>
        <dbReference type="ARBA" id="ARBA00023136"/>
    </source>
</evidence>
<evidence type="ECO:0000256" key="1">
    <source>
        <dbReference type="ARBA" id="ARBA00004651"/>
    </source>
</evidence>
<keyword evidence="6 8" id="KW-0472">Membrane</keyword>
<dbReference type="KEGG" id="euz:DVS28_a1746"/>
<keyword evidence="5 8" id="KW-1133">Transmembrane helix</keyword>
<dbReference type="Gene3D" id="1.20.1250.20">
    <property type="entry name" value="MFS general substrate transporter like domains"/>
    <property type="match status" value="1"/>
</dbReference>
<feature type="transmembrane region" description="Helical" evidence="8">
    <location>
        <begin position="306"/>
        <end position="329"/>
    </location>
</feature>
<evidence type="ECO:0000256" key="8">
    <source>
        <dbReference type="SAM" id="Phobius"/>
    </source>
</evidence>
<keyword evidence="3" id="KW-1003">Cell membrane</keyword>
<feature type="transmembrane region" description="Helical" evidence="8">
    <location>
        <begin position="169"/>
        <end position="189"/>
    </location>
</feature>
<feature type="domain" description="Major facilitator superfamily (MFS) profile" evidence="9">
    <location>
        <begin position="3"/>
        <end position="395"/>
    </location>
</feature>
<dbReference type="InterPro" id="IPR036259">
    <property type="entry name" value="MFS_trans_sf"/>
</dbReference>
<gene>
    <name evidence="10" type="ORF">DVS28_a1746</name>
</gene>
<accession>A0A346XW40</accession>
<feature type="transmembrane region" description="Helical" evidence="8">
    <location>
        <begin position="341"/>
        <end position="362"/>
    </location>
</feature>
<dbReference type="PROSITE" id="PS50850">
    <property type="entry name" value="MFS"/>
    <property type="match status" value="1"/>
</dbReference>
<evidence type="ECO:0000313" key="11">
    <source>
        <dbReference type="Proteomes" id="UP000264006"/>
    </source>
</evidence>
<evidence type="ECO:0000256" key="2">
    <source>
        <dbReference type="ARBA" id="ARBA00022448"/>
    </source>
</evidence>
<feature type="transmembrane region" description="Helical" evidence="8">
    <location>
        <begin position="107"/>
        <end position="128"/>
    </location>
</feature>
<dbReference type="SUPFAM" id="SSF103473">
    <property type="entry name" value="MFS general substrate transporter"/>
    <property type="match status" value="1"/>
</dbReference>
<evidence type="ECO:0000256" key="3">
    <source>
        <dbReference type="ARBA" id="ARBA00022475"/>
    </source>
</evidence>
<dbReference type="CDD" id="cd06173">
    <property type="entry name" value="MFS_MefA_like"/>
    <property type="match status" value="1"/>
</dbReference>
<feature type="transmembrane region" description="Helical" evidence="8">
    <location>
        <begin position="368"/>
        <end position="386"/>
    </location>
</feature>
<dbReference type="AlphaFoldDB" id="A0A346XW40"/>
<evidence type="ECO:0000256" key="7">
    <source>
        <dbReference type="SAM" id="MobiDB-lite"/>
    </source>
</evidence>
<dbReference type="Proteomes" id="UP000264006">
    <property type="component" value="Chromosome"/>
</dbReference>
<protein>
    <submittedName>
        <fullName evidence="10">MFS permease</fullName>
    </submittedName>
</protein>
<sequence>MGTYAPLAVSGYRKVWGAAVVSNVGTFLQLTAGPWLMNELTGSPLMVSLVTAALSLPRLLLTIPAGALADALDRRNLMITGNLVGAVSTGAMAIMVTSGTITAEWLLAWTFLLGVGSAITLPAQQTLVPDLVPANMRAQAITLNSAAFNVARAVGPSIGGLLVSAGLTAASFGINAATFVLVVGVLLSFPRQPAEDAQRHLFRSAALGMRYVRFTRPIRRLIVIAGVFMLTASSVQTLLPVVASDDLAVGATGFGLLYGALGLGALAGVAGREAARVRLGRHMLPGAIAAFGLGGIAFGLAPGPWIAGLAMAVSGVMWVWTLITLNASIQTLAPRWVRGRVVSLYLLAIGLQPFGAVLSGAIAEVTGAGMAVAILSVGTVALGLFASRLELPVLGEIDEPVIADNWQMPRHATQVAGTPVLVATTWEVDPDDVETFMDHMRELRRTRLRTGAHRWSLYRDADRPYRITEFMVVADWDEHLAQHARIDTEAAEVIRRSRAFDRADGPVTRHLAGLDILASHAPPIADQLITVHEQLHAHDGSTPLDHHDTDAPSGSRER</sequence>
<evidence type="ECO:0000313" key="10">
    <source>
        <dbReference type="EMBL" id="AXV06437.1"/>
    </source>
</evidence>
<dbReference type="Pfam" id="PF05977">
    <property type="entry name" value="MFS_3"/>
    <property type="match status" value="1"/>
</dbReference>
<evidence type="ECO:0000259" key="9">
    <source>
        <dbReference type="PROSITE" id="PS50850"/>
    </source>
</evidence>
<evidence type="ECO:0000256" key="5">
    <source>
        <dbReference type="ARBA" id="ARBA00022989"/>
    </source>
</evidence>
<dbReference type="GO" id="GO:0022857">
    <property type="term" value="F:transmembrane transporter activity"/>
    <property type="evidence" value="ECO:0007669"/>
    <property type="project" value="InterPro"/>
</dbReference>
<reference evidence="10 11" key="1">
    <citation type="submission" date="2018-09" db="EMBL/GenBank/DDBJ databases">
        <title>Complete genome sequence of Euzebya sp. DY32-46 isolated from seawater of Pacific Ocean.</title>
        <authorList>
            <person name="Xu L."/>
            <person name="Wu Y.-H."/>
            <person name="Xu X.-W."/>
        </authorList>
    </citation>
    <scope>NUCLEOTIDE SEQUENCE [LARGE SCALE GENOMIC DNA]</scope>
    <source>
        <strain evidence="10 11">DY32-46</strain>
    </source>
</reference>
<feature type="transmembrane region" description="Helical" evidence="8">
    <location>
        <begin position="282"/>
        <end position="300"/>
    </location>
</feature>
<keyword evidence="4 8" id="KW-0812">Transmembrane</keyword>
<feature type="region of interest" description="Disordered" evidence="7">
    <location>
        <begin position="538"/>
        <end position="558"/>
    </location>
</feature>
<comment type="subcellular location">
    <subcellularLocation>
        <location evidence="1">Cell membrane</location>
        <topology evidence="1">Multi-pass membrane protein</topology>
    </subcellularLocation>
</comment>
<dbReference type="GO" id="GO:0005886">
    <property type="term" value="C:plasma membrane"/>
    <property type="evidence" value="ECO:0007669"/>
    <property type="project" value="UniProtKB-SubCell"/>
</dbReference>
<evidence type="ECO:0000256" key="4">
    <source>
        <dbReference type="ARBA" id="ARBA00022692"/>
    </source>
</evidence>
<organism evidence="10 11">
    <name type="scientific">Euzebya pacifica</name>
    <dbReference type="NCBI Taxonomy" id="1608957"/>
    <lineage>
        <taxon>Bacteria</taxon>
        <taxon>Bacillati</taxon>
        <taxon>Actinomycetota</taxon>
        <taxon>Nitriliruptoria</taxon>
        <taxon>Euzebyales</taxon>
    </lineage>
</organism>
<dbReference type="InterPro" id="IPR020846">
    <property type="entry name" value="MFS_dom"/>
</dbReference>
<dbReference type="PANTHER" id="PTHR23513:SF11">
    <property type="entry name" value="STAPHYLOFERRIN A TRANSPORTER"/>
    <property type="match status" value="1"/>
</dbReference>
<feature type="transmembrane region" description="Helical" evidence="8">
    <location>
        <begin position="81"/>
        <end position="101"/>
    </location>
</feature>
<keyword evidence="2" id="KW-0813">Transport</keyword>